<evidence type="ECO:0000313" key="1">
    <source>
        <dbReference type="EMBL" id="MPC85644.1"/>
    </source>
</evidence>
<organism evidence="1 2">
    <name type="scientific">Portunus trituberculatus</name>
    <name type="common">Swimming crab</name>
    <name type="synonym">Neptunus trituberculatus</name>
    <dbReference type="NCBI Taxonomy" id="210409"/>
    <lineage>
        <taxon>Eukaryota</taxon>
        <taxon>Metazoa</taxon>
        <taxon>Ecdysozoa</taxon>
        <taxon>Arthropoda</taxon>
        <taxon>Crustacea</taxon>
        <taxon>Multicrustacea</taxon>
        <taxon>Malacostraca</taxon>
        <taxon>Eumalacostraca</taxon>
        <taxon>Eucarida</taxon>
        <taxon>Decapoda</taxon>
        <taxon>Pleocyemata</taxon>
        <taxon>Brachyura</taxon>
        <taxon>Eubrachyura</taxon>
        <taxon>Portunoidea</taxon>
        <taxon>Portunidae</taxon>
        <taxon>Portuninae</taxon>
        <taxon>Portunus</taxon>
    </lineage>
</organism>
<dbReference type="EMBL" id="VSRR010069064">
    <property type="protein sequence ID" value="MPC85644.1"/>
    <property type="molecule type" value="Genomic_DNA"/>
</dbReference>
<dbReference type="Proteomes" id="UP000324222">
    <property type="component" value="Unassembled WGS sequence"/>
</dbReference>
<proteinExistence type="predicted"/>
<comment type="caution">
    <text evidence="1">The sequence shown here is derived from an EMBL/GenBank/DDBJ whole genome shotgun (WGS) entry which is preliminary data.</text>
</comment>
<keyword evidence="2" id="KW-1185">Reference proteome</keyword>
<dbReference type="AlphaFoldDB" id="A0A5B7IZL2"/>
<gene>
    <name evidence="1" type="ORF">E2C01_080426</name>
</gene>
<sequence length="53" mass="6199">MNSRNTVWHGEQEYSMARQAGTLRGMNSRNIAWRGEQEHSVVWTATWQEYSVA</sequence>
<protein>
    <submittedName>
        <fullName evidence="1">Uncharacterized protein</fullName>
    </submittedName>
</protein>
<reference evidence="1 2" key="1">
    <citation type="submission" date="2019-05" db="EMBL/GenBank/DDBJ databases">
        <title>Another draft genome of Portunus trituberculatus and its Hox gene families provides insights of decapod evolution.</title>
        <authorList>
            <person name="Jeong J.-H."/>
            <person name="Song I."/>
            <person name="Kim S."/>
            <person name="Choi T."/>
            <person name="Kim D."/>
            <person name="Ryu S."/>
            <person name="Kim W."/>
        </authorList>
    </citation>
    <scope>NUCLEOTIDE SEQUENCE [LARGE SCALE GENOMIC DNA]</scope>
    <source>
        <tissue evidence="1">Muscle</tissue>
    </source>
</reference>
<accession>A0A5B7IZL2</accession>
<evidence type="ECO:0000313" key="2">
    <source>
        <dbReference type="Proteomes" id="UP000324222"/>
    </source>
</evidence>
<name>A0A5B7IZL2_PORTR</name>